<accession>A0A0G4EDP8</accession>
<keyword evidence="5" id="KW-1185">Reference proteome</keyword>
<keyword evidence="2" id="KW-0472">Membrane</keyword>
<reference evidence="4 5" key="1">
    <citation type="submission" date="2014-11" db="EMBL/GenBank/DDBJ databases">
        <authorList>
            <person name="Zhu J."/>
            <person name="Qi W."/>
            <person name="Song R."/>
        </authorList>
    </citation>
    <scope>NUCLEOTIDE SEQUENCE [LARGE SCALE GENOMIC DNA]</scope>
</reference>
<protein>
    <submittedName>
        <fullName evidence="4">Uncharacterized protein</fullName>
    </submittedName>
</protein>
<evidence type="ECO:0000313" key="5">
    <source>
        <dbReference type="Proteomes" id="UP000041254"/>
    </source>
</evidence>
<keyword evidence="2" id="KW-1133">Transmembrane helix</keyword>
<dbReference type="Proteomes" id="UP000041254">
    <property type="component" value="Unassembled WGS sequence"/>
</dbReference>
<feature type="chain" id="PRO_5005186993" evidence="3">
    <location>
        <begin position="24"/>
        <end position="361"/>
    </location>
</feature>
<dbReference type="InParanoid" id="A0A0G4EDP8"/>
<gene>
    <name evidence="4" type="ORF">Vbra_11227</name>
</gene>
<organism evidence="4 5">
    <name type="scientific">Vitrella brassicaformis (strain CCMP3155)</name>
    <dbReference type="NCBI Taxonomy" id="1169540"/>
    <lineage>
        <taxon>Eukaryota</taxon>
        <taxon>Sar</taxon>
        <taxon>Alveolata</taxon>
        <taxon>Colpodellida</taxon>
        <taxon>Vitrellaceae</taxon>
        <taxon>Vitrella</taxon>
    </lineage>
</organism>
<dbReference type="GO" id="GO:0016020">
    <property type="term" value="C:membrane"/>
    <property type="evidence" value="ECO:0007669"/>
    <property type="project" value="TreeGrafter"/>
</dbReference>
<dbReference type="PANTHER" id="PTHR32251:SF17">
    <property type="entry name" value="STEROID 5-ALPHA REDUCTASE C-TERMINAL DOMAIN-CONTAINING PROTEIN"/>
    <property type="match status" value="1"/>
</dbReference>
<feature type="transmembrane region" description="Helical" evidence="2">
    <location>
        <begin position="306"/>
        <end position="328"/>
    </location>
</feature>
<dbReference type="InterPro" id="IPR010721">
    <property type="entry name" value="UstE-like"/>
</dbReference>
<proteinExistence type="predicted"/>
<evidence type="ECO:0000256" key="1">
    <source>
        <dbReference type="SAM" id="MobiDB-lite"/>
    </source>
</evidence>
<feature type="transmembrane region" description="Helical" evidence="2">
    <location>
        <begin position="221"/>
        <end position="237"/>
    </location>
</feature>
<dbReference type="Pfam" id="PF06966">
    <property type="entry name" value="DUF1295"/>
    <property type="match status" value="1"/>
</dbReference>
<dbReference type="PhylomeDB" id="A0A0G4EDP8"/>
<keyword evidence="3" id="KW-0732">Signal</keyword>
<sequence>MSPSACIPFLWLTFVGILSTLNADAAFSHSRSFATLPVFSRSLRAGRARQSQPPLATATRSSRTSSQPPLACVSSALCAAGMSALKRGLVESAVVALGVNGLGFAISAITGTQKITDLFGTGCFVLTALNSFRSAGVPIDIASRPAFLTAAVSLWGTRLASFLFNRILKTGEDTRLTDQFQSTGGLAAFWTAQTVWCWLSLLPSTVAVYSKAATSLTRWDAFGIALFSLGFAFETIADNQKWAKKQREMKGEAAKGKGDKAAKWMDEGLWRLCRYPNYFGEICVWSGLYAVAVPALYQAYGPKMVALGALSPAFVSSLLLFVSGVPLAEKRADKRFGDDPQYQEYKKSTPLIIPDLTKVFK</sequence>
<feature type="transmembrane region" description="Helical" evidence="2">
    <location>
        <begin position="186"/>
        <end position="209"/>
    </location>
</feature>
<dbReference type="VEuPathDB" id="CryptoDB:Vbra_11227"/>
<evidence type="ECO:0000313" key="4">
    <source>
        <dbReference type="EMBL" id="CEL93517.1"/>
    </source>
</evidence>
<feature type="compositionally biased region" description="Low complexity" evidence="1">
    <location>
        <begin position="56"/>
        <end position="66"/>
    </location>
</feature>
<feature type="transmembrane region" description="Helical" evidence="2">
    <location>
        <begin position="146"/>
        <end position="165"/>
    </location>
</feature>
<dbReference type="Gene3D" id="1.20.120.1630">
    <property type="match status" value="1"/>
</dbReference>
<feature type="transmembrane region" description="Helical" evidence="2">
    <location>
        <begin position="278"/>
        <end position="300"/>
    </location>
</feature>
<dbReference type="EMBL" id="CDMY01000176">
    <property type="protein sequence ID" value="CEL93517.1"/>
    <property type="molecule type" value="Genomic_DNA"/>
</dbReference>
<dbReference type="STRING" id="1169540.A0A0G4EDP8"/>
<dbReference type="PANTHER" id="PTHR32251">
    <property type="entry name" value="3-OXO-5-ALPHA-STEROID 4-DEHYDROGENASE"/>
    <property type="match status" value="1"/>
</dbReference>
<evidence type="ECO:0000256" key="3">
    <source>
        <dbReference type="SAM" id="SignalP"/>
    </source>
</evidence>
<dbReference type="OrthoDB" id="201504at2759"/>
<feature type="signal peptide" evidence="3">
    <location>
        <begin position="1"/>
        <end position="23"/>
    </location>
</feature>
<keyword evidence="2" id="KW-0812">Transmembrane</keyword>
<dbReference type="AlphaFoldDB" id="A0A0G4EDP8"/>
<dbReference type="PROSITE" id="PS50244">
    <property type="entry name" value="S5A_REDUCTASE"/>
    <property type="match status" value="1"/>
</dbReference>
<evidence type="ECO:0000256" key="2">
    <source>
        <dbReference type="SAM" id="Phobius"/>
    </source>
</evidence>
<name>A0A0G4EDP8_VITBC</name>
<dbReference type="OMA" id="HPNWFGN"/>
<feature type="region of interest" description="Disordered" evidence="1">
    <location>
        <begin position="45"/>
        <end position="67"/>
    </location>
</feature>